<reference evidence="2" key="1">
    <citation type="submission" date="2022-11" db="UniProtKB">
        <authorList>
            <consortium name="WormBaseParasite"/>
        </authorList>
    </citation>
    <scope>IDENTIFICATION</scope>
</reference>
<protein>
    <submittedName>
        <fullName evidence="2">Uncharacterized protein</fullName>
    </submittedName>
</protein>
<keyword evidence="1" id="KW-1185">Reference proteome</keyword>
<organism evidence="1 2">
    <name type="scientific">Globodera rostochiensis</name>
    <name type="common">Golden nematode worm</name>
    <name type="synonym">Heterodera rostochiensis</name>
    <dbReference type="NCBI Taxonomy" id="31243"/>
    <lineage>
        <taxon>Eukaryota</taxon>
        <taxon>Metazoa</taxon>
        <taxon>Ecdysozoa</taxon>
        <taxon>Nematoda</taxon>
        <taxon>Chromadorea</taxon>
        <taxon>Rhabditida</taxon>
        <taxon>Tylenchina</taxon>
        <taxon>Tylenchomorpha</taxon>
        <taxon>Tylenchoidea</taxon>
        <taxon>Heteroderidae</taxon>
        <taxon>Heteroderinae</taxon>
        <taxon>Globodera</taxon>
    </lineage>
</organism>
<name>A0A914IDI4_GLORO</name>
<accession>A0A914IDI4</accession>
<evidence type="ECO:0000313" key="1">
    <source>
        <dbReference type="Proteomes" id="UP000887572"/>
    </source>
</evidence>
<proteinExistence type="predicted"/>
<dbReference type="AlphaFoldDB" id="A0A914IDI4"/>
<evidence type="ECO:0000313" key="2">
    <source>
        <dbReference type="WBParaSite" id="Gr19_v10_g9608.t1"/>
    </source>
</evidence>
<dbReference type="Proteomes" id="UP000887572">
    <property type="component" value="Unplaced"/>
</dbReference>
<dbReference type="WBParaSite" id="Gr19_v10_g9608.t1">
    <property type="protein sequence ID" value="Gr19_v10_g9608.t1"/>
    <property type="gene ID" value="Gr19_v10_g9608"/>
</dbReference>
<sequence>MIQSFDYLFPEFPADDSACASSAQALAKWLHTPRGDELPKAFVNSLDQVNFIIYLYHSDGIVPFELQNKTGERLELRQFEEDECLLVRCPIERDEKKWAKWEQAAVSHISIRV</sequence>